<organism evidence="18 19">
    <name type="scientific">Chelonia mydas</name>
    <name type="common">Green sea-turtle</name>
    <name type="synonym">Chelonia agassizi</name>
    <dbReference type="NCBI Taxonomy" id="8469"/>
    <lineage>
        <taxon>Eukaryota</taxon>
        <taxon>Metazoa</taxon>
        <taxon>Chordata</taxon>
        <taxon>Craniata</taxon>
        <taxon>Vertebrata</taxon>
        <taxon>Euteleostomi</taxon>
        <taxon>Archelosauria</taxon>
        <taxon>Testudinata</taxon>
        <taxon>Testudines</taxon>
        <taxon>Cryptodira</taxon>
        <taxon>Durocryptodira</taxon>
        <taxon>Americhelydia</taxon>
        <taxon>Chelonioidea</taxon>
        <taxon>Cheloniidae</taxon>
        <taxon>Chelonia</taxon>
    </lineage>
</organism>
<feature type="region of interest" description="Disordered" evidence="15">
    <location>
        <begin position="378"/>
        <end position="405"/>
    </location>
</feature>
<keyword evidence="6" id="KW-0832">Ubl conjugation</keyword>
<feature type="domain" description="HTH myb-type" evidence="17">
    <location>
        <begin position="637"/>
        <end position="689"/>
    </location>
</feature>
<dbReference type="InterPro" id="IPR009057">
    <property type="entry name" value="Homeodomain-like_sf"/>
</dbReference>
<dbReference type="Proteomes" id="UP000031443">
    <property type="component" value="Unassembled WGS sequence"/>
</dbReference>
<evidence type="ECO:0000256" key="6">
    <source>
        <dbReference type="ARBA" id="ARBA00022843"/>
    </source>
</evidence>
<evidence type="ECO:0000256" key="1">
    <source>
        <dbReference type="ARBA" id="ARBA00022499"/>
    </source>
</evidence>
<comment type="function">
    <text evidence="12">Histone H3 reader that is required for the ATAC complex-mediated maintenance of histone acetylation and gene activation. Component of the ATAC complex, a complex with histone acetyltransferase activity on histones H3 and H4.</text>
</comment>
<evidence type="ECO:0000313" key="18">
    <source>
        <dbReference type="EMBL" id="EMP33221.1"/>
    </source>
</evidence>
<evidence type="ECO:0000259" key="17">
    <source>
        <dbReference type="PROSITE" id="PS51294"/>
    </source>
</evidence>
<dbReference type="SUPFAM" id="SSF46689">
    <property type="entry name" value="Homeodomain-like"/>
    <property type="match status" value="1"/>
</dbReference>
<dbReference type="AlphaFoldDB" id="M7B5K2"/>
<keyword evidence="10" id="KW-0804">Transcription</keyword>
<dbReference type="Gene3D" id="1.10.10.60">
    <property type="entry name" value="Homeodomain-like"/>
    <property type="match status" value="1"/>
</dbReference>
<dbReference type="PANTHER" id="PTHR22705:SF0">
    <property type="entry name" value="ZZ-TYPE ZINC FINGER-CONTAINING PROTEIN 3"/>
    <property type="match status" value="1"/>
</dbReference>
<feature type="region of interest" description="Disordered" evidence="15">
    <location>
        <begin position="1"/>
        <end position="95"/>
    </location>
</feature>
<keyword evidence="2" id="KW-0597">Phosphoprotein</keyword>
<evidence type="ECO:0000256" key="15">
    <source>
        <dbReference type="SAM" id="MobiDB-lite"/>
    </source>
</evidence>
<dbReference type="PROSITE" id="PS50090">
    <property type="entry name" value="MYB_LIKE"/>
    <property type="match status" value="1"/>
</dbReference>
<keyword evidence="4" id="KW-0863">Zinc-finger</keyword>
<keyword evidence="19" id="KW-1185">Reference proteome</keyword>
<dbReference type="SMART" id="SM00717">
    <property type="entry name" value="SANT"/>
    <property type="match status" value="1"/>
</dbReference>
<dbReference type="GO" id="GO:0051726">
    <property type="term" value="P:regulation of cell cycle"/>
    <property type="evidence" value="ECO:0007669"/>
    <property type="project" value="UniProtKB-ARBA"/>
</dbReference>
<sequence length="928" mass="102393">MAASRSTRVTRSTVGLNGLDENFCGRTLRNRSIAHPEELSPHSQVRSRSPKKRPESVQTQKGSNSGRTTDLKQQSARESWVSPRKRGLSTSEKDNVEKQIVENCEKRPAESVSPVLKRIKRCLRSEVANSSEEELPTKAEKESLECKSSISDNDAVSAGTKQACRCLILDDCDKREVKKVNVCAEGFNNSAIVEELTGYQAVNGVDERESDALNCDDCQPDGNTKQNSAGSCMPKEKIVAENGNSFAHSSLLLNSSKEDSVIDHYVPCTNSPEQVKLEDHKISDCLPAEHADQANEPATGSFSEIQSSFLRDSEEEVDVVGDSSASKEQCAENTNSNLNTNRDSTSISGEPEPPSSVVECVSAQITSMSELQEHRYTLRTSPRRAAPAKGSPTKNNSPCRENGQVEENNLSLTEKNIAASTNNIRGSPINAKEIMQSEKVRGCDSGDYMSDGLSKPPSEARLIAGYISSAKESANLHTAEDDEEEPDVYYFESDHVALKHNKDCCAGVDGETVKTTFPVAKDMHRSTIVDIGLPCPQRVVQLPEIAWDQYTTSLGNFEREFKNRKRNSRRAKLIFDKVGLPARPKSPLDPKKDGESISYSVLPLSDGPEGSTNSRPQQMIRGRLCDETKPETFNQLWTVEEQKKLEQLLLKYPPEEVESRRWQKIADELGNRTAKQVASRVQKYFIKLTKAGIPVPGRTPNLYLYSKKSSSRRQHPLNKHLFKPSTFMTSHEPPVYMDEDDDRSSFQSHMDAAAEEEVSDEESIPIAYRELPEYKELLELKKLKKQKLQQMHAESGFVQHVGFKVSNRSSVADIGTNCGAAFNNILGTRGVSGSGYGTNRTFGTGSGTNADAVMDAACADVDYNHGAHTPSDSAAGTGVGADVNAWTYAFHGAKTRPFHLCPHRLKRSLQRGWKGATTFLSSLLIFPR</sequence>
<evidence type="ECO:0000259" key="16">
    <source>
        <dbReference type="PROSITE" id="PS50090"/>
    </source>
</evidence>
<evidence type="ECO:0000256" key="3">
    <source>
        <dbReference type="ARBA" id="ARBA00022723"/>
    </source>
</evidence>
<feature type="compositionally biased region" description="Basic and acidic residues" evidence="15">
    <location>
        <begin position="586"/>
        <end position="595"/>
    </location>
</feature>
<feature type="compositionally biased region" description="Polar residues" evidence="15">
    <location>
        <begin position="392"/>
        <end position="405"/>
    </location>
</feature>
<evidence type="ECO:0000256" key="9">
    <source>
        <dbReference type="ARBA" id="ARBA00023125"/>
    </source>
</evidence>
<name>M7B5K2_CHEMY</name>
<evidence type="ECO:0000256" key="7">
    <source>
        <dbReference type="ARBA" id="ARBA00022990"/>
    </source>
</evidence>
<keyword evidence="8" id="KW-0805">Transcription regulation</keyword>
<feature type="region of interest" description="Disordered" evidence="15">
    <location>
        <begin position="583"/>
        <end position="616"/>
    </location>
</feature>
<dbReference type="PROSITE" id="PS51294">
    <property type="entry name" value="HTH_MYB"/>
    <property type="match status" value="1"/>
</dbReference>
<dbReference type="InterPro" id="IPR001005">
    <property type="entry name" value="SANT/Myb"/>
</dbReference>
<keyword evidence="1" id="KW-1017">Isopeptide bond</keyword>
<dbReference type="EMBL" id="KB536686">
    <property type="protein sequence ID" value="EMP33221.1"/>
    <property type="molecule type" value="Genomic_DNA"/>
</dbReference>
<dbReference type="GO" id="GO:0008270">
    <property type="term" value="F:zinc ion binding"/>
    <property type="evidence" value="ECO:0007669"/>
    <property type="project" value="UniProtKB-KW"/>
</dbReference>
<keyword evidence="11" id="KW-0539">Nucleus</keyword>
<dbReference type="FunFam" id="1.10.10.60:FF:000128">
    <property type="entry name" value="Putative ZZ-type zinc finger-containing protein 3"/>
    <property type="match status" value="1"/>
</dbReference>
<keyword evidence="5" id="KW-0862">Zinc</keyword>
<evidence type="ECO:0000256" key="11">
    <source>
        <dbReference type="ARBA" id="ARBA00023242"/>
    </source>
</evidence>
<reference evidence="19" key="1">
    <citation type="journal article" date="2013" name="Nat. Genet.">
        <title>The draft genomes of soft-shell turtle and green sea turtle yield insights into the development and evolution of the turtle-specific body plan.</title>
        <authorList>
            <person name="Wang Z."/>
            <person name="Pascual-Anaya J."/>
            <person name="Zadissa A."/>
            <person name="Li W."/>
            <person name="Niimura Y."/>
            <person name="Huang Z."/>
            <person name="Li C."/>
            <person name="White S."/>
            <person name="Xiong Z."/>
            <person name="Fang D."/>
            <person name="Wang B."/>
            <person name="Ming Y."/>
            <person name="Chen Y."/>
            <person name="Zheng Y."/>
            <person name="Kuraku S."/>
            <person name="Pignatelli M."/>
            <person name="Herrero J."/>
            <person name="Beal K."/>
            <person name="Nozawa M."/>
            <person name="Li Q."/>
            <person name="Wang J."/>
            <person name="Zhang H."/>
            <person name="Yu L."/>
            <person name="Shigenobu S."/>
            <person name="Wang J."/>
            <person name="Liu J."/>
            <person name="Flicek P."/>
            <person name="Searle S."/>
            <person name="Wang J."/>
            <person name="Kuratani S."/>
            <person name="Yin Y."/>
            <person name="Aken B."/>
            <person name="Zhang G."/>
            <person name="Irie N."/>
        </authorList>
    </citation>
    <scope>NUCLEOTIDE SEQUENCE [LARGE SCALE GENOMIC DNA]</scope>
</reference>
<feature type="region of interest" description="Disordered" evidence="15">
    <location>
        <begin position="311"/>
        <end position="356"/>
    </location>
</feature>
<evidence type="ECO:0000256" key="2">
    <source>
        <dbReference type="ARBA" id="ARBA00022553"/>
    </source>
</evidence>
<dbReference type="InterPro" id="IPR017930">
    <property type="entry name" value="Myb_dom"/>
</dbReference>
<feature type="compositionally biased region" description="Polar residues" evidence="15">
    <location>
        <begin position="323"/>
        <end position="348"/>
    </location>
</feature>
<evidence type="ECO:0000313" key="19">
    <source>
        <dbReference type="Proteomes" id="UP000031443"/>
    </source>
</evidence>
<dbReference type="PANTHER" id="PTHR22705">
    <property type="entry name" value="ZINC FINGER, ZZ DOMAIN CONTAINING 3"/>
    <property type="match status" value="1"/>
</dbReference>
<dbReference type="InterPro" id="IPR037830">
    <property type="entry name" value="ZZZ3"/>
</dbReference>
<evidence type="ECO:0000256" key="8">
    <source>
        <dbReference type="ARBA" id="ARBA00023015"/>
    </source>
</evidence>
<feature type="domain" description="Myb-like" evidence="16">
    <location>
        <begin position="629"/>
        <end position="685"/>
    </location>
</feature>
<accession>M7B5K2</accession>
<keyword evidence="3" id="KW-0479">Metal-binding</keyword>
<dbReference type="Pfam" id="PF00249">
    <property type="entry name" value="Myb_DNA-binding"/>
    <property type="match status" value="1"/>
</dbReference>
<feature type="compositionally biased region" description="Polar residues" evidence="15">
    <location>
        <begin position="1"/>
        <end position="15"/>
    </location>
</feature>
<keyword evidence="7" id="KW-0007">Acetylation</keyword>
<evidence type="ECO:0000256" key="13">
    <source>
        <dbReference type="ARBA" id="ARBA00062553"/>
    </source>
</evidence>
<comment type="subunit">
    <text evidence="13">Component of the ADA2A-containing complex (ATAC), composed of KAT14, KAT2A, TADA2L, TADA3L, ZZ3, MBIP, WDR5, YEATS2, CCDC101 and DR1. Interacts via (ZZ-type zinc finger) with histone H3 in a methylation-independent manner and acetylation on 'Lys-4' (H3K4ac) moderately enhances the interaction.</text>
</comment>
<evidence type="ECO:0000256" key="5">
    <source>
        <dbReference type="ARBA" id="ARBA00022833"/>
    </source>
</evidence>
<protein>
    <recommendedName>
        <fullName evidence="14">ZZ-type zinc finger-containing protein 3</fullName>
    </recommendedName>
</protein>
<proteinExistence type="predicted"/>
<gene>
    <name evidence="18" type="ORF">UY3_09650</name>
</gene>
<evidence type="ECO:0000256" key="12">
    <source>
        <dbReference type="ARBA" id="ARBA00053098"/>
    </source>
</evidence>
<dbReference type="eggNOG" id="ENOG502QS4F">
    <property type="taxonomic scope" value="Eukaryota"/>
</dbReference>
<keyword evidence="9" id="KW-0238">DNA-binding</keyword>
<evidence type="ECO:0000256" key="4">
    <source>
        <dbReference type="ARBA" id="ARBA00022771"/>
    </source>
</evidence>
<evidence type="ECO:0000256" key="14">
    <source>
        <dbReference type="ARBA" id="ARBA00068620"/>
    </source>
</evidence>
<dbReference type="GO" id="GO:0140672">
    <property type="term" value="C:ATAC complex"/>
    <property type="evidence" value="ECO:0007669"/>
    <property type="project" value="UniProtKB-ARBA"/>
</dbReference>
<dbReference type="GO" id="GO:0051302">
    <property type="term" value="P:regulation of cell division"/>
    <property type="evidence" value="ECO:0007669"/>
    <property type="project" value="UniProtKB-ARBA"/>
</dbReference>
<feature type="compositionally biased region" description="Polar residues" evidence="15">
    <location>
        <begin position="56"/>
        <end position="77"/>
    </location>
</feature>
<dbReference type="CDD" id="cd00167">
    <property type="entry name" value="SANT"/>
    <property type="match status" value="1"/>
</dbReference>
<dbReference type="GO" id="GO:0003677">
    <property type="term" value="F:DNA binding"/>
    <property type="evidence" value="ECO:0007669"/>
    <property type="project" value="UniProtKB-KW"/>
</dbReference>
<dbReference type="STRING" id="8469.M7B5K2"/>
<evidence type="ECO:0000256" key="10">
    <source>
        <dbReference type="ARBA" id="ARBA00023163"/>
    </source>
</evidence>